<proteinExistence type="predicted"/>
<dbReference type="Proteomes" id="UP000256941">
    <property type="component" value="Unassembled WGS sequence"/>
</dbReference>
<accession>A0A3D9XJ85</accession>
<evidence type="ECO:0000313" key="2">
    <source>
        <dbReference type="Proteomes" id="UP000256941"/>
    </source>
</evidence>
<name>A0A3D9XJ85_PARVE</name>
<sequence>MRIGLGIGIGFSQGVAASAGGPRHPRRATSPSATILFAGHSFVQTAYGAPAGEEAWPFGGVLDTDWPGTALSDYVSYGSLQDVRALNGHLRNSAYDAVIVSEFTDPTGPGFPAFDSTEGRNTLQQAYWDALDASARGAELIIQDIWPPQGRDDLHANATGFSQGLRQWLELHTGQRVWIIPAFPFVAAMRAEYGDAIYSDGLHLARPDSPYPRGMSYLVYSFLTQERCPFVRAGDETVDQMAWDTLLAHECAGMGGAVEYSSSLVGDPLPEPEPLPG</sequence>
<dbReference type="EMBL" id="QTUJ01000002">
    <property type="protein sequence ID" value="REF69661.1"/>
    <property type="molecule type" value="Genomic_DNA"/>
</dbReference>
<gene>
    <name evidence="1" type="ORF">BDD41_2371</name>
</gene>
<dbReference type="AlphaFoldDB" id="A0A3D9XJ85"/>
<evidence type="ECO:0008006" key="3">
    <source>
        <dbReference type="Google" id="ProtNLM"/>
    </source>
</evidence>
<comment type="caution">
    <text evidence="1">The sequence shown here is derived from an EMBL/GenBank/DDBJ whole genome shotgun (WGS) entry which is preliminary data.</text>
</comment>
<reference evidence="1 2" key="1">
    <citation type="submission" date="2018-08" db="EMBL/GenBank/DDBJ databases">
        <title>Genomic Encyclopedia of Archaeal and Bacterial Type Strains, Phase II (KMG-II): from individual species to whole genera.</title>
        <authorList>
            <person name="Goeker M."/>
        </authorList>
    </citation>
    <scope>NUCLEOTIDE SEQUENCE [LARGE SCALE GENOMIC DNA]</scope>
    <source>
        <strain evidence="1 2">DSM 17099</strain>
    </source>
</reference>
<organism evidence="1 2">
    <name type="scientific">Paracoccus versutus</name>
    <name type="common">Thiobacillus versutus</name>
    <dbReference type="NCBI Taxonomy" id="34007"/>
    <lineage>
        <taxon>Bacteria</taxon>
        <taxon>Pseudomonadati</taxon>
        <taxon>Pseudomonadota</taxon>
        <taxon>Alphaproteobacteria</taxon>
        <taxon>Rhodobacterales</taxon>
        <taxon>Paracoccaceae</taxon>
        <taxon>Paracoccus</taxon>
    </lineage>
</organism>
<evidence type="ECO:0000313" key="1">
    <source>
        <dbReference type="EMBL" id="REF69661.1"/>
    </source>
</evidence>
<dbReference type="RefSeq" id="WP_147304508.1">
    <property type="nucleotide sequence ID" value="NZ_CP038197.1"/>
</dbReference>
<protein>
    <recommendedName>
        <fullName evidence="3">SGNH/GDSL hydrolase family protein</fullName>
    </recommendedName>
</protein>